<dbReference type="PROSITE" id="PS50297">
    <property type="entry name" value="ANK_REP_REGION"/>
    <property type="match status" value="2"/>
</dbReference>
<keyword evidence="2 3" id="KW-0040">ANK repeat</keyword>
<dbReference type="PROSITE" id="PS50088">
    <property type="entry name" value="ANK_REPEAT"/>
    <property type="match status" value="2"/>
</dbReference>
<dbReference type="PANTHER" id="PTHR43828">
    <property type="entry name" value="ASPARAGINASE"/>
    <property type="match status" value="1"/>
</dbReference>
<dbReference type="InterPro" id="IPR036770">
    <property type="entry name" value="Ankyrin_rpt-contain_sf"/>
</dbReference>
<dbReference type="Pfam" id="PF12796">
    <property type="entry name" value="Ank_2"/>
    <property type="match status" value="1"/>
</dbReference>
<dbReference type="FunFam" id="3.10.260.10:FF:000001">
    <property type="entry name" value="APSES transcription factor (MbpA)"/>
    <property type="match status" value="1"/>
</dbReference>
<dbReference type="Gene3D" id="1.25.40.20">
    <property type="entry name" value="Ankyrin repeat-containing domain"/>
    <property type="match status" value="1"/>
</dbReference>
<feature type="compositionally biased region" description="Polar residues" evidence="5">
    <location>
        <begin position="1030"/>
        <end position="1048"/>
    </location>
</feature>
<accession>A0A8H7H977</accession>
<feature type="compositionally biased region" description="Acidic residues" evidence="5">
    <location>
        <begin position="329"/>
        <end position="338"/>
    </location>
</feature>
<organism evidence="8 9">
    <name type="scientific">Rhizoctonia solani</name>
    <dbReference type="NCBI Taxonomy" id="456999"/>
    <lineage>
        <taxon>Eukaryota</taxon>
        <taxon>Fungi</taxon>
        <taxon>Dikarya</taxon>
        <taxon>Basidiomycota</taxon>
        <taxon>Agaricomycotina</taxon>
        <taxon>Agaricomycetes</taxon>
        <taxon>Cantharellales</taxon>
        <taxon>Ceratobasidiaceae</taxon>
        <taxon>Rhizoctonia</taxon>
    </lineage>
</organism>
<evidence type="ECO:0000256" key="4">
    <source>
        <dbReference type="SAM" id="Coils"/>
    </source>
</evidence>
<dbReference type="InterPro" id="IPR001810">
    <property type="entry name" value="F-box_dom"/>
</dbReference>
<dbReference type="SUPFAM" id="SSF54616">
    <property type="entry name" value="DNA-binding domain of Mlu1-box binding protein MBP1"/>
    <property type="match status" value="1"/>
</dbReference>
<keyword evidence="4" id="KW-0175">Coiled coil</keyword>
<comment type="caution">
    <text evidence="8">The sequence shown here is derived from an EMBL/GenBank/DDBJ whole genome shotgun (WGS) entry which is preliminary data.</text>
</comment>
<dbReference type="Pfam" id="PF00023">
    <property type="entry name" value="Ank"/>
    <property type="match status" value="1"/>
</dbReference>
<evidence type="ECO:0000256" key="3">
    <source>
        <dbReference type="PROSITE-ProRule" id="PRU00023"/>
    </source>
</evidence>
<dbReference type="Gene3D" id="1.20.1280.50">
    <property type="match status" value="1"/>
</dbReference>
<dbReference type="InterPro" id="IPR051642">
    <property type="entry name" value="SWI6-like"/>
</dbReference>
<dbReference type="PROSITE" id="PS50181">
    <property type="entry name" value="FBOX"/>
    <property type="match status" value="1"/>
</dbReference>
<evidence type="ECO:0000259" key="6">
    <source>
        <dbReference type="PROSITE" id="PS50181"/>
    </source>
</evidence>
<dbReference type="SUPFAM" id="SSF48403">
    <property type="entry name" value="Ankyrin repeat"/>
    <property type="match status" value="1"/>
</dbReference>
<dbReference type="Proteomes" id="UP000650582">
    <property type="component" value="Unassembled WGS sequence"/>
</dbReference>
<dbReference type="InterPro" id="IPR036047">
    <property type="entry name" value="F-box-like_dom_sf"/>
</dbReference>
<protein>
    <submittedName>
        <fullName evidence="8">KilA-N</fullName>
    </submittedName>
</protein>
<evidence type="ECO:0000313" key="8">
    <source>
        <dbReference type="EMBL" id="KAF8681096.1"/>
    </source>
</evidence>
<dbReference type="EMBL" id="JACYCC010000036">
    <property type="protein sequence ID" value="KAF8681096.1"/>
    <property type="molecule type" value="Genomic_DNA"/>
</dbReference>
<feature type="domain" description="F-box" evidence="6">
    <location>
        <begin position="162"/>
        <end position="208"/>
    </location>
</feature>
<evidence type="ECO:0000259" key="7">
    <source>
        <dbReference type="PROSITE" id="PS51299"/>
    </source>
</evidence>
<dbReference type="GO" id="GO:0001228">
    <property type="term" value="F:DNA-binding transcription activator activity, RNA polymerase II-specific"/>
    <property type="evidence" value="ECO:0007669"/>
    <property type="project" value="UniProtKB-ARBA"/>
</dbReference>
<feature type="repeat" description="ANK" evidence="3">
    <location>
        <begin position="1141"/>
        <end position="1173"/>
    </location>
</feature>
<feature type="region of interest" description="Disordered" evidence="5">
    <location>
        <begin position="304"/>
        <end position="351"/>
    </location>
</feature>
<dbReference type="GO" id="GO:0030907">
    <property type="term" value="C:MBF transcription complex"/>
    <property type="evidence" value="ECO:0007669"/>
    <property type="project" value="TreeGrafter"/>
</dbReference>
<dbReference type="SMART" id="SM00248">
    <property type="entry name" value="ANK"/>
    <property type="match status" value="3"/>
</dbReference>
<dbReference type="SMART" id="SM00256">
    <property type="entry name" value="FBOX"/>
    <property type="match status" value="1"/>
</dbReference>
<feature type="compositionally biased region" description="Polar residues" evidence="5">
    <location>
        <begin position="1077"/>
        <end position="1090"/>
    </location>
</feature>
<sequence>MRSTESIGHLNGHSALSNRLILRGRPVKVDGHVELLLPSVGEDRRMDMWISWSTGLNHIGIKVGSETIHASGGPSQYSHSNFLLNSMAPQHLPDGGIQSPHGKNASTWVARLEISKFELIDAEVSLAFPGLKLVVEREEGEEKLTPPYMMSNTTWTLAAVNRRGLPALPHDLLLHIYSFLDVADAVVLAKTCRSLHGFTASRAAWLTLARTLAASKAISLPTEKQLTTMPADLTTEEMRAMVKRTTKLAHNLSHTNPVLSSIGSLALPEVATVVHSTLLPGARFLLTAQHGGTFAVWDLASLEPTSTSHPPSFPRRRSMRTQTNSADGIDVETGSEPDNDMHPEYDTTQPHNELRRPRCIAAWETKAEYVEFAYDLVPGGVLVALMVAVQVGQNPPVLKRDMYVVRIDLPTSTESTSVLPGQYPNPPSPFNSSTPSLFPGCHHGLQFIAHSPLRQPVFISTTFISAAGHAGILGDIPDTMVVFILLFDPNVPLVSSLPLSPSPSLEHPIRCASSLVHCGFKIAPGMRYTALGTSTHVLLYAESPSKIISRRIEVQSLRRRWTASTIPVTTPVQCVDLGIKALRAPRSRDFIGSPGTEGAPLFTTVRAMLRRANPKWLLQSSSDALGEASYAKVRRRWGRRAGPARKKSVPETVCALGLSVDVEDRRADIFRGIVLGAHDVALDSEEEPEDSGDDEDLAASAGFGYRTRLTPGSILSTQADSYSMPTPSQSSLLEPTQTEASSSSSPSSPILPLRRPFRRVCRVRYKRTIFPAHVNYAHELAGMGSFGRYAAWIEGDGIPEEVDWQKESLRVVVAPLVPETGAEKYSNLANEVPSKAETAIRQAAGSLARVLHVPSALQSKLNMVSCLAFEDATGVLALSTIEGQATYSGVPVYEMICKSVAVMRRRSDSWLNATQILKVAGLDKPQRTRVLEREVQKGEHEKVQGGYGKYQGTWVPLDRGVQLAHQYHVENLLRAIIDFTPAASSPPLAPKHLTAPPARARQKETPEPEKEPKPVVEAAESNLPRGSEDGSLTDSPSEVSEPSRTPSPLLTDVGPSLRNGHNGHLRSASALEASSRPTNSHSQTYSQPALFNSGDPRKESSTGPRYADIMLEYFISDTNQIPSVLVSPPSDFEPDVPIDDDGHTALHWACAMGRIRVVKLLLSAGADIFKENKSGQTPLMRSVMFANNYDVRKFPELYELLHRSTLNVDNFNRTVFHHIVDVAMSKGKAHAARYYMETLLSRLSDFPDELADVINFQDDDGETALTMAARCRSKRLVKILLDHGADPKIANRDGKTTEDYIFEDERFRMSPTIAPAAPQPPLELTPQLHYSKTAQRTTTKATAEAASLMASLAAAFDAELVSKERDLAQAHALLTNIQGEILESQRAVGVLKAQGQGLEEAEQELKDLEEELRAKMGTRYRLGWEKWLRDEEARDKAWKAEQAQASSQAQPASSVSSEHAPLPTLTIDLAELYAPPPKGTSITEACDALRVEIGKLRTRRHGLFDEFVRQQADSGTSGRMAEYRRLISAAAGGVPTQEVDSVVPMLLEQLESEEATLNVAWASQTQGSAKPPNPSSNTGAGRGTS</sequence>
<evidence type="ECO:0000256" key="1">
    <source>
        <dbReference type="ARBA" id="ARBA00022737"/>
    </source>
</evidence>
<dbReference type="InterPro" id="IPR002110">
    <property type="entry name" value="Ankyrin_rpt"/>
</dbReference>
<evidence type="ECO:0000256" key="2">
    <source>
        <dbReference type="ARBA" id="ARBA00023043"/>
    </source>
</evidence>
<dbReference type="Pfam" id="PF04383">
    <property type="entry name" value="KilA-N"/>
    <property type="match status" value="1"/>
</dbReference>
<feature type="compositionally biased region" description="Polar residues" evidence="5">
    <location>
        <begin position="717"/>
        <end position="740"/>
    </location>
</feature>
<gene>
    <name evidence="8" type="ORF">RHS04_03635</name>
</gene>
<dbReference type="GO" id="GO:0003677">
    <property type="term" value="F:DNA binding"/>
    <property type="evidence" value="ECO:0007669"/>
    <property type="project" value="InterPro"/>
</dbReference>
<feature type="region of interest" description="Disordered" evidence="5">
    <location>
        <begin position="717"/>
        <end position="750"/>
    </location>
</feature>
<feature type="region of interest" description="Disordered" evidence="5">
    <location>
        <begin position="984"/>
        <end position="1103"/>
    </location>
</feature>
<dbReference type="GO" id="GO:0033309">
    <property type="term" value="C:SBF transcription complex"/>
    <property type="evidence" value="ECO:0007669"/>
    <property type="project" value="TreeGrafter"/>
</dbReference>
<feature type="compositionally biased region" description="Low complexity" evidence="5">
    <location>
        <begin position="1065"/>
        <end position="1076"/>
    </location>
</feature>
<dbReference type="PRINTS" id="PR01415">
    <property type="entry name" value="ANKYRIN"/>
</dbReference>
<feature type="coiled-coil region" evidence="4">
    <location>
        <begin position="1391"/>
        <end position="1418"/>
    </location>
</feature>
<feature type="repeat" description="ANK" evidence="3">
    <location>
        <begin position="1260"/>
        <end position="1292"/>
    </location>
</feature>
<dbReference type="Gene3D" id="3.10.260.10">
    <property type="entry name" value="Transcription regulator HTH, APSES-type DNA-binding domain"/>
    <property type="match status" value="1"/>
</dbReference>
<feature type="compositionally biased region" description="Basic and acidic residues" evidence="5">
    <location>
        <begin position="1001"/>
        <end position="1014"/>
    </location>
</feature>
<dbReference type="PROSITE" id="PS51299">
    <property type="entry name" value="HTH_APSES"/>
    <property type="match status" value="1"/>
</dbReference>
<feature type="compositionally biased region" description="Low complexity" evidence="5">
    <location>
        <begin position="1442"/>
        <end position="1457"/>
    </location>
</feature>
<feature type="region of interest" description="Disordered" evidence="5">
    <location>
        <begin position="1438"/>
        <end position="1459"/>
    </location>
</feature>
<feature type="domain" description="HTH APSES-type" evidence="7">
    <location>
        <begin position="882"/>
        <end position="988"/>
    </location>
</feature>
<dbReference type="SUPFAM" id="SSF81383">
    <property type="entry name" value="F-box domain"/>
    <property type="match status" value="1"/>
</dbReference>
<dbReference type="PANTHER" id="PTHR43828:SF15">
    <property type="entry name" value="TRANSCRIPTION FACTOR MBP1"/>
    <property type="match status" value="1"/>
</dbReference>
<keyword evidence="1" id="KW-0677">Repeat</keyword>
<feature type="region of interest" description="Disordered" evidence="5">
    <location>
        <begin position="1559"/>
        <end position="1585"/>
    </location>
</feature>
<dbReference type="InterPro" id="IPR018004">
    <property type="entry name" value="KilA/APSES_HTH"/>
</dbReference>
<dbReference type="InterPro" id="IPR003163">
    <property type="entry name" value="Tscrpt_reg_HTH_APSES-type"/>
</dbReference>
<dbReference type="Pfam" id="PF12937">
    <property type="entry name" value="F-box-like"/>
    <property type="match status" value="1"/>
</dbReference>
<dbReference type="SMART" id="SM01252">
    <property type="entry name" value="KilA-N"/>
    <property type="match status" value="1"/>
</dbReference>
<evidence type="ECO:0000256" key="5">
    <source>
        <dbReference type="SAM" id="MobiDB-lite"/>
    </source>
</evidence>
<reference evidence="8" key="1">
    <citation type="submission" date="2020-09" db="EMBL/GenBank/DDBJ databases">
        <title>Comparative genome analyses of four rice-infecting Rhizoctonia solani isolates reveal extensive enrichment of homogalacturonan modification genes.</title>
        <authorList>
            <person name="Lee D.-Y."/>
            <person name="Jeon J."/>
            <person name="Kim K.-T."/>
            <person name="Cheong K."/>
            <person name="Song H."/>
            <person name="Choi G."/>
            <person name="Ko J."/>
            <person name="Opiyo S.O."/>
            <person name="Zuo S."/>
            <person name="Madhav S."/>
            <person name="Lee Y.-H."/>
            <person name="Wang G.-L."/>
        </authorList>
    </citation>
    <scope>NUCLEOTIDE SEQUENCE</scope>
    <source>
        <strain evidence="8">AG1-IA YN-7</strain>
    </source>
</reference>
<proteinExistence type="predicted"/>
<dbReference type="InterPro" id="IPR036887">
    <property type="entry name" value="HTH_APSES_sf"/>
</dbReference>
<name>A0A8H7H977_9AGAM</name>
<dbReference type="FunFam" id="1.25.40.20:FF:000238">
    <property type="entry name" value="Unplaced genomic scaffold supercont1.20, whole genome shotgun sequence"/>
    <property type="match status" value="1"/>
</dbReference>
<evidence type="ECO:0000313" key="9">
    <source>
        <dbReference type="Proteomes" id="UP000650582"/>
    </source>
</evidence>